<feature type="transmembrane region" description="Helical" evidence="6">
    <location>
        <begin position="395"/>
        <end position="420"/>
    </location>
</feature>
<dbReference type="CDD" id="cd05157">
    <property type="entry name" value="ETNK_euk"/>
    <property type="match status" value="1"/>
</dbReference>
<dbReference type="GO" id="GO:0055085">
    <property type="term" value="P:transmembrane transport"/>
    <property type="evidence" value="ECO:0007669"/>
    <property type="project" value="InterPro"/>
</dbReference>
<feature type="region of interest" description="Disordered" evidence="5">
    <location>
        <begin position="660"/>
        <end position="748"/>
    </location>
</feature>
<evidence type="ECO:0000256" key="5">
    <source>
        <dbReference type="SAM" id="MobiDB-lite"/>
    </source>
</evidence>
<comment type="subcellular location">
    <subcellularLocation>
        <location evidence="1">Membrane</location>
        <topology evidence="1">Multi-pass membrane protein</topology>
    </subcellularLocation>
</comment>
<keyword evidence="9" id="KW-1185">Reference proteome</keyword>
<feature type="transmembrane region" description="Helical" evidence="6">
    <location>
        <begin position="55"/>
        <end position="80"/>
    </location>
</feature>
<evidence type="ECO:0000256" key="4">
    <source>
        <dbReference type="ARBA" id="ARBA00023136"/>
    </source>
</evidence>
<dbReference type="Pfam" id="PF01633">
    <property type="entry name" value="Choline_kinase"/>
    <property type="match status" value="1"/>
</dbReference>
<feature type="compositionally biased region" description="Basic and acidic residues" evidence="5">
    <location>
        <begin position="1305"/>
        <end position="1317"/>
    </location>
</feature>
<feature type="compositionally biased region" description="Basic and acidic residues" evidence="5">
    <location>
        <begin position="713"/>
        <end position="722"/>
    </location>
</feature>
<feature type="region of interest" description="Disordered" evidence="5">
    <location>
        <begin position="764"/>
        <end position="784"/>
    </location>
</feature>
<feature type="compositionally biased region" description="Polar residues" evidence="5">
    <location>
        <begin position="660"/>
        <end position="681"/>
    </location>
</feature>
<feature type="region of interest" description="Disordered" evidence="5">
    <location>
        <begin position="1184"/>
        <end position="1203"/>
    </location>
</feature>
<dbReference type="GO" id="GO:0016301">
    <property type="term" value="F:kinase activity"/>
    <property type="evidence" value="ECO:0007669"/>
    <property type="project" value="UniProtKB-KW"/>
</dbReference>
<dbReference type="GO" id="GO:0016020">
    <property type="term" value="C:membrane"/>
    <property type="evidence" value="ECO:0007669"/>
    <property type="project" value="UniProtKB-SubCell"/>
</dbReference>
<dbReference type="Proteomes" id="UP000244855">
    <property type="component" value="Unassembled WGS sequence"/>
</dbReference>
<sequence length="1380" mass="152868">MPLFNSIQSLRVRNLPADPNNNFLVMSSDAYQQSNGFMGAFKHHRPPPHSSHPDFANLTLLVFEAVMEVVCVSLPGYIVARMGMFDAESQKFVANLNTQLFTPCLIFTKLASQLSADKLVELGVIPFIFIVQLIISYLAALLVSRICKFGKRAKNFVVAMAVFGNSNSLPISLVLSLSKTLKGLHWDRIPGDNDNEVAARGILYLLIFQQLGQLVRWTWGFNVLLAPASAYSDEDEGRNSIVENGEYSEEEAERLLDDSHSDYESGNATGYTSYATSVSTSSTSDSDPLQQRENAQAAANFATPTNGNTVVKGPGNKGGNDTRADGYGIGSVTPYKANDPPKGIKGMVSRAKRSISRSTKSARDAIKRVSRSAFFALPPWLQRILTKISSFIGKFLAGCWEFMNPPLWAMLAAIIVASIPPLQHAFFDPGTFLSNSVTRAVSQSGGVAVPLILVVLGANLARNTLPQEETHSIEDAKVEKKLVIASLLSRMLIPTIFMAPLLALTAKFVPVSILDDPIFVIVCFLLTGAPSALQLAQICQINNVYMGAMSSLLFQSYNISNYLRDMSEPPPNDTKGQQSRPDELNRSTSPRSNLTRAVVSIADPEIESISPLMKAKNKDLDQGDYFDLDKATRQYRASVSGKRLSGRPSTERLGTYAKVQNQEGNPSLSSLLSEASDPSTPRHSHENLVKHVTAWLKGEKARRATRKAKRKASKAEKTKEQASKAPSQEPNEAESERRTSISSSSEGSVALEHLADILGRSLSLRSTDSSPRHHRSSHHRKLSAIMKRHSTVSSGEDYFDSIDQLVPSCEAILDNTKTLTYGAGGPESESTVDLTKGTGSKRAKKEKEAWATFKYEIVRLAHTLKLKGWRRVPLDHSGEIDVQRLSGALTNAVYVVSPPKELPTEETREGGLPAPKNPPPKLLLRIYGPQVEHLIDREAELQILRRLARKRIGPRLLGTFTNGRFEEYFHARALTPQELRLPDTSRQIAKRMRELHEGIDLLGTEREAGPFVWQNWDKWVNRVEQVATWLDQQIINNQEEPLESSADKWKGRGLVCGVEWPKFKEVVYKYRKWLDDQYGGAAKVNERLIFAHNDTQYGNILRMTPSGESPLLLPANEHKQLIVIDFEYANANLPGLEFANHFSEWCYNYHDPDAPHRCNTKFYPTPEEQHRFLRAYLTHNPTFKAPGASSNPPTPHLAPLHTSGSSTALAATAAPTSISAFMLDSRVPSGKGSYEEREAQNERQIEDEVKRLMAETRLWRLANSAMWVAWGIVQAHVPGLPDFGDDGKEKAGESTSQTAPVLESATKEIKDEAKAEGEAGGNGEDAADASDPQNEEEEFDYLGYAQDRAMFFWGDAVRLGIIKAEELPEEVRKMIKVVEY</sequence>
<dbReference type="GO" id="GO:0005783">
    <property type="term" value="C:endoplasmic reticulum"/>
    <property type="evidence" value="ECO:0007669"/>
    <property type="project" value="TreeGrafter"/>
</dbReference>
<evidence type="ECO:0000313" key="9">
    <source>
        <dbReference type="Proteomes" id="UP000244855"/>
    </source>
</evidence>
<dbReference type="PANTHER" id="PTHR31794">
    <property type="entry name" value="AUXIN EFFLUX TRANSPORTER FAMILY PROTEIN (EUROFUNG)"/>
    <property type="match status" value="1"/>
</dbReference>
<proteinExistence type="predicted"/>
<keyword evidence="8" id="KW-0418">Kinase</keyword>
<dbReference type="Gene3D" id="3.90.1200.10">
    <property type="match status" value="1"/>
</dbReference>
<organism evidence="8 9">
    <name type="scientific">Periconia macrospinosa</name>
    <dbReference type="NCBI Taxonomy" id="97972"/>
    <lineage>
        <taxon>Eukaryota</taxon>
        <taxon>Fungi</taxon>
        <taxon>Dikarya</taxon>
        <taxon>Ascomycota</taxon>
        <taxon>Pezizomycotina</taxon>
        <taxon>Dothideomycetes</taxon>
        <taxon>Pleosporomycetidae</taxon>
        <taxon>Pleosporales</taxon>
        <taxon>Massarineae</taxon>
        <taxon>Periconiaceae</taxon>
        <taxon>Periconia</taxon>
    </lineage>
</organism>
<protein>
    <submittedName>
        <fullName evidence="8">Kinase-like protein</fullName>
    </submittedName>
</protein>
<keyword evidence="2 6" id="KW-0812">Transmembrane</keyword>
<feature type="transmembrane region" description="Helical" evidence="6">
    <location>
        <begin position="440"/>
        <end position="461"/>
    </location>
</feature>
<dbReference type="OrthoDB" id="10267235at2759"/>
<keyword evidence="3 6" id="KW-1133">Transmembrane helix</keyword>
<dbReference type="Pfam" id="PF04428">
    <property type="entry name" value="Choline_kin_N"/>
    <property type="match status" value="1"/>
</dbReference>
<dbReference type="STRING" id="97972.A0A2V1DG18"/>
<accession>A0A2V1DG18</accession>
<feature type="compositionally biased region" description="Low complexity" evidence="5">
    <location>
        <begin position="268"/>
        <end position="287"/>
    </location>
</feature>
<feature type="transmembrane region" description="Helical" evidence="6">
    <location>
        <begin position="482"/>
        <end position="506"/>
    </location>
</feature>
<keyword evidence="4 6" id="KW-0472">Membrane</keyword>
<dbReference type="InterPro" id="IPR004776">
    <property type="entry name" value="Mem_transp_PIN-like"/>
</dbReference>
<evidence type="ECO:0000256" key="6">
    <source>
        <dbReference type="SAM" id="Phobius"/>
    </source>
</evidence>
<dbReference type="PANTHER" id="PTHR31794:SF2">
    <property type="entry name" value="AUXIN EFFLUX TRANSPORTER FAMILY PROTEIN (EUROFUNG)"/>
    <property type="match status" value="1"/>
</dbReference>
<feature type="transmembrane region" description="Helical" evidence="6">
    <location>
        <begin position="92"/>
        <end position="112"/>
    </location>
</feature>
<evidence type="ECO:0000313" key="8">
    <source>
        <dbReference type="EMBL" id="PVH97087.1"/>
    </source>
</evidence>
<feature type="transmembrane region" description="Helical" evidence="6">
    <location>
        <begin position="124"/>
        <end position="144"/>
    </location>
</feature>
<feature type="compositionally biased region" description="Basic residues" evidence="5">
    <location>
        <begin position="703"/>
        <end position="712"/>
    </location>
</feature>
<feature type="region of interest" description="Disordered" evidence="5">
    <location>
        <begin position="235"/>
        <end position="353"/>
    </location>
</feature>
<dbReference type="InterPro" id="IPR007521">
    <property type="entry name" value="Choline_kin_N"/>
</dbReference>
<dbReference type="SUPFAM" id="SSF56112">
    <property type="entry name" value="Protein kinase-like (PK-like)"/>
    <property type="match status" value="1"/>
</dbReference>
<dbReference type="GO" id="GO:0016773">
    <property type="term" value="F:phosphotransferase activity, alcohol group as acceptor"/>
    <property type="evidence" value="ECO:0007669"/>
    <property type="project" value="InterPro"/>
</dbReference>
<evidence type="ECO:0000259" key="7">
    <source>
        <dbReference type="Pfam" id="PF04428"/>
    </source>
</evidence>
<reference evidence="8 9" key="1">
    <citation type="journal article" date="2018" name="Sci. Rep.">
        <title>Comparative genomics provides insights into the lifestyle and reveals functional heterogeneity of dark septate endophytic fungi.</title>
        <authorList>
            <person name="Knapp D.G."/>
            <person name="Nemeth J.B."/>
            <person name="Barry K."/>
            <person name="Hainaut M."/>
            <person name="Henrissat B."/>
            <person name="Johnson J."/>
            <person name="Kuo A."/>
            <person name="Lim J.H.P."/>
            <person name="Lipzen A."/>
            <person name="Nolan M."/>
            <person name="Ohm R.A."/>
            <person name="Tamas L."/>
            <person name="Grigoriev I.V."/>
            <person name="Spatafora J.W."/>
            <person name="Nagy L.G."/>
            <person name="Kovacs G.M."/>
        </authorList>
    </citation>
    <scope>NUCLEOTIDE SEQUENCE [LARGE SCALE GENOMIC DNA]</scope>
    <source>
        <strain evidence="8 9">DSE2036</strain>
    </source>
</reference>
<feature type="compositionally biased region" description="Acidic residues" evidence="5">
    <location>
        <begin position="1325"/>
        <end position="1336"/>
    </location>
</feature>
<gene>
    <name evidence="8" type="ORF">DM02DRAFT_533917</name>
</gene>
<evidence type="ECO:0000256" key="2">
    <source>
        <dbReference type="ARBA" id="ARBA00022692"/>
    </source>
</evidence>
<feature type="compositionally biased region" description="Basic residues" evidence="5">
    <location>
        <begin position="772"/>
        <end position="784"/>
    </location>
</feature>
<feature type="region of interest" description="Disordered" evidence="5">
    <location>
        <begin position="564"/>
        <end position="596"/>
    </location>
</feature>
<feature type="compositionally biased region" description="Basic and acidic residues" evidence="5">
    <location>
        <begin position="253"/>
        <end position="263"/>
    </location>
</feature>
<evidence type="ECO:0000256" key="1">
    <source>
        <dbReference type="ARBA" id="ARBA00004141"/>
    </source>
</evidence>
<evidence type="ECO:0000256" key="3">
    <source>
        <dbReference type="ARBA" id="ARBA00022989"/>
    </source>
</evidence>
<dbReference type="Pfam" id="PF03547">
    <property type="entry name" value="Mem_trans"/>
    <property type="match status" value="1"/>
</dbReference>
<feature type="region of interest" description="Disordered" evidence="5">
    <location>
        <begin position="820"/>
        <end position="843"/>
    </location>
</feature>
<feature type="compositionally biased region" description="Polar residues" evidence="5">
    <location>
        <begin position="586"/>
        <end position="595"/>
    </location>
</feature>
<keyword evidence="8" id="KW-0808">Transferase</keyword>
<feature type="region of interest" description="Disordered" evidence="5">
    <location>
        <begin position="1283"/>
        <end position="1336"/>
    </location>
</feature>
<name>A0A2V1DG18_9PLEO</name>
<dbReference type="Gene3D" id="3.30.200.20">
    <property type="entry name" value="Phosphorylase Kinase, domain 1"/>
    <property type="match status" value="1"/>
</dbReference>
<dbReference type="EMBL" id="KZ805446">
    <property type="protein sequence ID" value="PVH97087.1"/>
    <property type="molecule type" value="Genomic_DNA"/>
</dbReference>
<feature type="domain" description="Choline kinase N-terminal" evidence="7">
    <location>
        <begin position="803"/>
        <end position="877"/>
    </location>
</feature>
<dbReference type="InterPro" id="IPR011009">
    <property type="entry name" value="Kinase-like_dom_sf"/>
</dbReference>